<reference evidence="1 2" key="1">
    <citation type="submission" date="2016-06" db="EMBL/GenBank/DDBJ databases">
        <title>Respiratory ammonification of nitrate coupled to the oxidation of elemental sulfur in deep-sea autotrophic thermophilic bacteria.</title>
        <authorList>
            <person name="Slobodkina G.B."/>
            <person name="Mardanov A.V."/>
            <person name="Ravin N.V."/>
            <person name="Frolova A.A."/>
            <person name="Viryasiv M.B."/>
            <person name="Chernyh N.A."/>
            <person name="Bonch-Osmolovskaya E.A."/>
            <person name="Slobodkin A.I."/>
        </authorList>
    </citation>
    <scope>NUCLEOTIDE SEQUENCE [LARGE SCALE GENOMIC DNA]</scope>
    <source>
        <strain evidence="1 2">S69</strain>
    </source>
</reference>
<evidence type="ECO:0008006" key="3">
    <source>
        <dbReference type="Google" id="ProtNLM"/>
    </source>
</evidence>
<protein>
    <recommendedName>
        <fullName evidence="3">Dinitrogenase iron-molybdenum cofactor biosynthesis domain-containing protein</fullName>
    </recommendedName>
</protein>
<dbReference type="OrthoDB" id="280278at2"/>
<gene>
    <name evidence="1" type="ORF">DBT_1294</name>
</gene>
<dbReference type="RefSeq" id="WP_067617862.1">
    <property type="nucleotide sequence ID" value="NZ_MAGO01000006.1"/>
</dbReference>
<evidence type="ECO:0000313" key="1">
    <source>
        <dbReference type="EMBL" id="OCC15174.1"/>
    </source>
</evidence>
<name>A0A1B9F5Q9_9BACT</name>
<dbReference type="InterPro" id="IPR036105">
    <property type="entry name" value="DiNase_FeMo-co_biosyn_sf"/>
</dbReference>
<sequence>MARKRIGFSIVGDAIAPVFDVSRNLRVYEMENSRPFDFAAMSRYDVCLDGNYFERAAILKGLGVQLIVCGAISKEFEAILTAIGINIIPFVSGNIHEILWRIVSGHRLVKRFFMPGIKPKNKKEKRR</sequence>
<evidence type="ECO:0000313" key="2">
    <source>
        <dbReference type="Proteomes" id="UP000093080"/>
    </source>
</evidence>
<dbReference type="SUPFAM" id="SSF53146">
    <property type="entry name" value="Nitrogenase accessory factor-like"/>
    <property type="match status" value="1"/>
</dbReference>
<comment type="caution">
    <text evidence="1">The sequence shown here is derived from an EMBL/GenBank/DDBJ whole genome shotgun (WGS) entry which is preliminary data.</text>
</comment>
<dbReference type="Gene3D" id="3.30.420.130">
    <property type="entry name" value="Dinitrogenase iron-molybdenum cofactor biosynthesis domain"/>
    <property type="match status" value="1"/>
</dbReference>
<keyword evidence="2" id="KW-1185">Reference proteome</keyword>
<dbReference type="AlphaFoldDB" id="A0A1B9F5Q9"/>
<proteinExistence type="predicted"/>
<accession>A0A1B9F5Q9</accession>
<dbReference type="STRING" id="1156395.DBT_1294"/>
<dbReference type="EMBL" id="MAGO01000006">
    <property type="protein sequence ID" value="OCC15174.1"/>
    <property type="molecule type" value="Genomic_DNA"/>
</dbReference>
<organism evidence="1 2">
    <name type="scientific">Dissulfuribacter thermophilus</name>
    <dbReference type="NCBI Taxonomy" id="1156395"/>
    <lineage>
        <taxon>Bacteria</taxon>
        <taxon>Pseudomonadati</taxon>
        <taxon>Thermodesulfobacteriota</taxon>
        <taxon>Dissulfuribacteria</taxon>
        <taxon>Dissulfuribacterales</taxon>
        <taxon>Dissulfuribacteraceae</taxon>
        <taxon>Dissulfuribacter</taxon>
    </lineage>
</organism>
<dbReference type="Proteomes" id="UP000093080">
    <property type="component" value="Unassembled WGS sequence"/>
</dbReference>